<sequence length="85" mass="9535">MFIMILATLPFAMPPSRSDIPLLGWLSKCGVINSQIRPNNHKMKTKDSGITMPPSGHLEGCHWSLLTHLITSFHSRPFSRPRSLP</sequence>
<evidence type="ECO:0000313" key="2">
    <source>
        <dbReference type="EMBL" id="PON35137.1"/>
    </source>
</evidence>
<evidence type="ECO:0000256" key="1">
    <source>
        <dbReference type="SAM" id="SignalP"/>
    </source>
</evidence>
<evidence type="ECO:0000313" key="3">
    <source>
        <dbReference type="Proteomes" id="UP000237105"/>
    </source>
</evidence>
<reference evidence="3" key="1">
    <citation type="submission" date="2016-06" db="EMBL/GenBank/DDBJ databases">
        <title>Parallel loss of symbiosis genes in relatives of nitrogen-fixing non-legume Parasponia.</title>
        <authorList>
            <person name="Van Velzen R."/>
            <person name="Holmer R."/>
            <person name="Bu F."/>
            <person name="Rutten L."/>
            <person name="Van Zeijl A."/>
            <person name="Liu W."/>
            <person name="Santuari L."/>
            <person name="Cao Q."/>
            <person name="Sharma T."/>
            <person name="Shen D."/>
            <person name="Roswanjaya Y."/>
            <person name="Wardhani T."/>
            <person name="Kalhor M.S."/>
            <person name="Jansen J."/>
            <person name="Van den Hoogen J."/>
            <person name="Gungor B."/>
            <person name="Hartog M."/>
            <person name="Hontelez J."/>
            <person name="Verver J."/>
            <person name="Yang W.-C."/>
            <person name="Schijlen E."/>
            <person name="Repin R."/>
            <person name="Schilthuizen M."/>
            <person name="Schranz E."/>
            <person name="Heidstra R."/>
            <person name="Miyata K."/>
            <person name="Fedorova E."/>
            <person name="Kohlen W."/>
            <person name="Bisseling T."/>
            <person name="Smit S."/>
            <person name="Geurts R."/>
        </authorList>
    </citation>
    <scope>NUCLEOTIDE SEQUENCE [LARGE SCALE GENOMIC DNA]</scope>
    <source>
        <strain evidence="3">cv. WU1-14</strain>
    </source>
</reference>
<dbReference type="Proteomes" id="UP000237105">
    <property type="component" value="Unassembled WGS sequence"/>
</dbReference>
<feature type="signal peptide" evidence="1">
    <location>
        <begin position="1"/>
        <end position="18"/>
    </location>
</feature>
<dbReference type="EMBL" id="JXTB01000626">
    <property type="protein sequence ID" value="PON35137.1"/>
    <property type="molecule type" value="Genomic_DNA"/>
</dbReference>
<proteinExistence type="predicted"/>
<dbReference type="OrthoDB" id="10408597at2759"/>
<feature type="chain" id="PRO_5015138404" description="Secreted protein" evidence="1">
    <location>
        <begin position="19"/>
        <end position="85"/>
    </location>
</feature>
<comment type="caution">
    <text evidence="2">The sequence shown here is derived from an EMBL/GenBank/DDBJ whole genome shotgun (WGS) entry which is preliminary data.</text>
</comment>
<gene>
    <name evidence="2" type="ORF">PanWU01x14_338820</name>
</gene>
<keyword evidence="3" id="KW-1185">Reference proteome</keyword>
<protein>
    <recommendedName>
        <fullName evidence="4">Secreted protein</fullName>
    </recommendedName>
</protein>
<organism evidence="2 3">
    <name type="scientific">Parasponia andersonii</name>
    <name type="common">Sponia andersonii</name>
    <dbReference type="NCBI Taxonomy" id="3476"/>
    <lineage>
        <taxon>Eukaryota</taxon>
        <taxon>Viridiplantae</taxon>
        <taxon>Streptophyta</taxon>
        <taxon>Embryophyta</taxon>
        <taxon>Tracheophyta</taxon>
        <taxon>Spermatophyta</taxon>
        <taxon>Magnoliopsida</taxon>
        <taxon>eudicotyledons</taxon>
        <taxon>Gunneridae</taxon>
        <taxon>Pentapetalae</taxon>
        <taxon>rosids</taxon>
        <taxon>fabids</taxon>
        <taxon>Rosales</taxon>
        <taxon>Cannabaceae</taxon>
        <taxon>Parasponia</taxon>
    </lineage>
</organism>
<dbReference type="AlphaFoldDB" id="A0A2P5AF19"/>
<evidence type="ECO:0008006" key="4">
    <source>
        <dbReference type="Google" id="ProtNLM"/>
    </source>
</evidence>
<accession>A0A2P5AF19</accession>
<keyword evidence="1" id="KW-0732">Signal</keyword>
<name>A0A2P5AF19_PARAD</name>
<feature type="non-terminal residue" evidence="2">
    <location>
        <position position="85"/>
    </location>
</feature>